<sequence>METADNLSLRVASFSYYLDTAKDHSLLHRSVSSQETTTNPILMTSSSNPTMIKPPFTIKFSKPKEISQLDHTASNNLRTDSFSYRNTSADNKNFVFENPGPVKDPTSSFAFSQPNNKDGEIGVFGADRYFNMKLEYKTEPAKKNNNTRGPENPARVGSSIPAIGPRTPSLSSEASSAYNYQTALLPAGVGGRDLQRYGSSDQAAKHNNKRAIGRRIFNGFGCKGPCFDKKSIHIINEAVPDGPSSLYGPKPARNGSERISIPAIKPVDKNPTANINKNNSTIKVVQDDLDELSRNSIEVFGSSTQSTKGEVATNMERKLSMLTWDAIPINNKGQLLTPPPAKSTTTLGSSTIICDNADMASDASSDLFEIENISGSSVFPLVLTSSSSELLPREDQMSPRISHYAPSEASIQWSVVTASAADYSILSDYNNNINNDDMSVSVAGDLVTRAVKTKGGGQGGKSEGQKSRPAGGLLGCKSDKSVDVAENVLCHKANEKITKNVVPDSNVSFGKSGRVKDMDHALKSPRSLPMVI</sequence>
<feature type="region of interest" description="Disordered" evidence="1">
    <location>
        <begin position="453"/>
        <end position="474"/>
    </location>
</feature>
<proteinExistence type="predicted"/>
<dbReference type="InterPro" id="IPR039615">
    <property type="entry name" value="PKS"/>
</dbReference>
<dbReference type="AlphaFoldDB" id="A0A022QCZ6"/>
<reference evidence="2 3" key="1">
    <citation type="journal article" date="2013" name="Proc. Natl. Acad. Sci. U.S.A.">
        <title>Fine-scale variation in meiotic recombination in Mimulus inferred from population shotgun sequencing.</title>
        <authorList>
            <person name="Hellsten U."/>
            <person name="Wright K.M."/>
            <person name="Jenkins J."/>
            <person name="Shu S."/>
            <person name="Yuan Y."/>
            <person name="Wessler S.R."/>
            <person name="Schmutz J."/>
            <person name="Willis J.H."/>
            <person name="Rokhsar D.S."/>
        </authorList>
    </citation>
    <scope>NUCLEOTIDE SEQUENCE [LARGE SCALE GENOMIC DNA]</scope>
    <source>
        <strain evidence="3">cv. DUN x IM62</strain>
    </source>
</reference>
<dbReference type="STRING" id="4155.A0A022QCZ6"/>
<dbReference type="Proteomes" id="UP000030748">
    <property type="component" value="Unassembled WGS sequence"/>
</dbReference>
<dbReference type="PANTHER" id="PTHR33781">
    <property type="entry name" value="PROTEIN PHYTOCHROME KINASE SUBSTRATE 1-RELATED"/>
    <property type="match status" value="1"/>
</dbReference>
<dbReference type="PANTHER" id="PTHR33781:SF3">
    <property type="entry name" value="PROTEIN PHYTOCHROME KINASE SUBSTRATE 3"/>
    <property type="match status" value="1"/>
</dbReference>
<dbReference type="EMBL" id="KI632125">
    <property type="protein sequence ID" value="EYU24380.1"/>
    <property type="molecule type" value="Genomic_DNA"/>
</dbReference>
<evidence type="ECO:0000256" key="1">
    <source>
        <dbReference type="SAM" id="MobiDB-lite"/>
    </source>
</evidence>
<keyword evidence="3" id="KW-1185">Reference proteome</keyword>
<dbReference type="PhylomeDB" id="A0A022QCZ6"/>
<name>A0A022QCZ6_ERYGU</name>
<dbReference type="eggNOG" id="ENOG502QQHX">
    <property type="taxonomic scope" value="Eukaryota"/>
</dbReference>
<organism evidence="2 3">
    <name type="scientific">Erythranthe guttata</name>
    <name type="common">Yellow monkey flower</name>
    <name type="synonym">Mimulus guttatus</name>
    <dbReference type="NCBI Taxonomy" id="4155"/>
    <lineage>
        <taxon>Eukaryota</taxon>
        <taxon>Viridiplantae</taxon>
        <taxon>Streptophyta</taxon>
        <taxon>Embryophyta</taxon>
        <taxon>Tracheophyta</taxon>
        <taxon>Spermatophyta</taxon>
        <taxon>Magnoliopsida</taxon>
        <taxon>eudicotyledons</taxon>
        <taxon>Gunneridae</taxon>
        <taxon>Pentapetalae</taxon>
        <taxon>asterids</taxon>
        <taxon>lamiids</taxon>
        <taxon>Lamiales</taxon>
        <taxon>Phrymaceae</taxon>
        <taxon>Erythranthe</taxon>
    </lineage>
</organism>
<evidence type="ECO:0008006" key="4">
    <source>
        <dbReference type="Google" id="ProtNLM"/>
    </source>
</evidence>
<gene>
    <name evidence="2" type="ORF">MIMGU_mgv1a025497mg</name>
</gene>
<feature type="region of interest" description="Disordered" evidence="1">
    <location>
        <begin position="140"/>
        <end position="170"/>
    </location>
</feature>
<accession>A0A022QCZ6</accession>
<dbReference type="GO" id="GO:0009638">
    <property type="term" value="P:phototropism"/>
    <property type="evidence" value="ECO:0007669"/>
    <property type="project" value="InterPro"/>
</dbReference>
<protein>
    <recommendedName>
        <fullName evidence="4">Phytochrome kinase substrate 1</fullName>
    </recommendedName>
</protein>
<evidence type="ECO:0000313" key="2">
    <source>
        <dbReference type="EMBL" id="EYU24380.1"/>
    </source>
</evidence>
<evidence type="ECO:0000313" key="3">
    <source>
        <dbReference type="Proteomes" id="UP000030748"/>
    </source>
</evidence>